<evidence type="ECO:0000313" key="2">
    <source>
        <dbReference type="EMBL" id="MDE5417913.1"/>
    </source>
</evidence>
<feature type="transmembrane region" description="Helical" evidence="1">
    <location>
        <begin position="9"/>
        <end position="31"/>
    </location>
</feature>
<keyword evidence="3" id="KW-1185">Reference proteome</keyword>
<evidence type="ECO:0000256" key="1">
    <source>
        <dbReference type="SAM" id="Phobius"/>
    </source>
</evidence>
<proteinExistence type="predicted"/>
<keyword evidence="1" id="KW-1133">Transmembrane helix</keyword>
<keyword evidence="1" id="KW-0812">Transmembrane</keyword>
<feature type="transmembrane region" description="Helical" evidence="1">
    <location>
        <begin position="43"/>
        <end position="74"/>
    </location>
</feature>
<dbReference type="RefSeq" id="WP_275109249.1">
    <property type="nucleotide sequence ID" value="NZ_JAKJSC010000001.1"/>
</dbReference>
<dbReference type="EMBL" id="JAKJSC010000001">
    <property type="protein sequence ID" value="MDE5417913.1"/>
    <property type="molecule type" value="Genomic_DNA"/>
</dbReference>
<keyword evidence="1" id="KW-0472">Membrane</keyword>
<accession>A0ABT5VTU2</accession>
<dbReference type="PROSITE" id="PS51257">
    <property type="entry name" value="PROKAR_LIPOPROTEIN"/>
    <property type="match status" value="1"/>
</dbReference>
<reference evidence="2 3" key="1">
    <citation type="submission" date="2022-01" db="EMBL/GenBank/DDBJ databases">
        <title>Labilibaculum sp. nov, a marine bacterium isolated from Antarctica.</title>
        <authorList>
            <person name="Dai W."/>
        </authorList>
    </citation>
    <scope>NUCLEOTIDE SEQUENCE [LARGE SCALE GENOMIC DNA]</scope>
    <source>
        <strain evidence="2 3">DW002</strain>
    </source>
</reference>
<evidence type="ECO:0008006" key="4">
    <source>
        <dbReference type="Google" id="ProtNLM"/>
    </source>
</evidence>
<dbReference type="Proteomes" id="UP001528920">
    <property type="component" value="Unassembled WGS sequence"/>
</dbReference>
<organism evidence="2 3">
    <name type="scientific">Paralabilibaculum antarcticum</name>
    <dbReference type="NCBI Taxonomy" id="2912572"/>
    <lineage>
        <taxon>Bacteria</taxon>
        <taxon>Pseudomonadati</taxon>
        <taxon>Bacteroidota</taxon>
        <taxon>Bacteroidia</taxon>
        <taxon>Marinilabiliales</taxon>
        <taxon>Marinifilaceae</taxon>
        <taxon>Paralabilibaculum</taxon>
    </lineage>
</organism>
<comment type="caution">
    <text evidence="2">The sequence shown here is derived from an EMBL/GenBank/DDBJ whole genome shotgun (WGS) entry which is preliminary data.</text>
</comment>
<name>A0ABT5VTU2_9BACT</name>
<protein>
    <recommendedName>
        <fullName evidence="4">Mobilization protein</fullName>
    </recommendedName>
</protein>
<sequence>MNSKYFEYIIIYLSVLLACILLGTVARMFVINIGADEFTARNVFWGFSLLGILVYFILTFFIEGLYFTFVRIFFSKKKHLKKSNISKKLKEIRTEQQQWNDKNEQDKKDIAIQYIQKEFAAYCSDEDLLLLCQYVIFYAEKKPLANIKPITTNGLSNLDFYHFGWNIWKHFRVSKQEEVSFFLKSVFANYLEDIETNTIKSHLKDDDLKGIIKIRKSISEQ</sequence>
<evidence type="ECO:0000313" key="3">
    <source>
        <dbReference type="Proteomes" id="UP001528920"/>
    </source>
</evidence>
<gene>
    <name evidence="2" type="ORF">L3049_07825</name>
</gene>